<proteinExistence type="predicted"/>
<accession>A0ABV6Q5M2</accession>
<dbReference type="RefSeq" id="WP_386058082.1">
    <property type="nucleotide sequence ID" value="NZ_JBHLTQ010000001.1"/>
</dbReference>
<gene>
    <name evidence="1" type="ORF">ACFFGA_00485</name>
</gene>
<dbReference type="EMBL" id="JBHLTQ010000001">
    <property type="protein sequence ID" value="MFC0603015.1"/>
    <property type="molecule type" value="Genomic_DNA"/>
</dbReference>
<evidence type="ECO:0000313" key="2">
    <source>
        <dbReference type="Proteomes" id="UP001589832"/>
    </source>
</evidence>
<reference evidence="1 2" key="1">
    <citation type="submission" date="2024-09" db="EMBL/GenBank/DDBJ databases">
        <authorList>
            <person name="Sun Q."/>
            <person name="Mori K."/>
        </authorList>
    </citation>
    <scope>NUCLEOTIDE SEQUENCE [LARGE SCALE GENOMIC DNA]</scope>
    <source>
        <strain evidence="1 2">NCAIM B.02481</strain>
    </source>
</reference>
<name>A0ABV6Q5M2_9FLAO</name>
<dbReference type="Proteomes" id="UP001589832">
    <property type="component" value="Unassembled WGS sequence"/>
</dbReference>
<protein>
    <submittedName>
        <fullName evidence="1">Uncharacterized protein</fullName>
    </submittedName>
</protein>
<comment type="caution">
    <text evidence="1">The sequence shown here is derived from an EMBL/GenBank/DDBJ whole genome shotgun (WGS) entry which is preliminary data.</text>
</comment>
<keyword evidence="2" id="KW-1185">Reference proteome</keyword>
<organism evidence="1 2">
    <name type="scientific">Winogradskyella pulchriflava</name>
    <dbReference type="NCBI Taxonomy" id="1110688"/>
    <lineage>
        <taxon>Bacteria</taxon>
        <taxon>Pseudomonadati</taxon>
        <taxon>Bacteroidota</taxon>
        <taxon>Flavobacteriia</taxon>
        <taxon>Flavobacteriales</taxon>
        <taxon>Flavobacteriaceae</taxon>
        <taxon>Winogradskyella</taxon>
    </lineage>
</organism>
<sequence length="90" mass="10733">MERELIYLLGDLCVKWGFCIPPKDFNRISKMEYYKANDFAIEVVEAEGLDSYPESKWVKKIAERFKERFGTDEIEASTFIDRVRSIKENW</sequence>
<evidence type="ECO:0000313" key="1">
    <source>
        <dbReference type="EMBL" id="MFC0603015.1"/>
    </source>
</evidence>